<protein>
    <submittedName>
        <fullName evidence="3">Uncharacterized protein</fullName>
    </submittedName>
</protein>
<dbReference type="AlphaFoldDB" id="B6ABJ0"/>
<name>B6ABJ0_CRYMR</name>
<dbReference type="VEuPathDB" id="CryptoDB:CMU_027520"/>
<evidence type="ECO:0000256" key="1">
    <source>
        <dbReference type="SAM" id="MobiDB-lite"/>
    </source>
</evidence>
<dbReference type="eggNOG" id="ENOG502SYJW">
    <property type="taxonomic scope" value="Eukaryota"/>
</dbReference>
<dbReference type="OrthoDB" id="340859at2759"/>
<dbReference type="RefSeq" id="XP_002140091.1">
    <property type="nucleotide sequence ID" value="XM_002140055.1"/>
</dbReference>
<organism evidence="3 4">
    <name type="scientific">Cryptosporidium muris (strain RN66)</name>
    <dbReference type="NCBI Taxonomy" id="441375"/>
    <lineage>
        <taxon>Eukaryota</taxon>
        <taxon>Sar</taxon>
        <taxon>Alveolata</taxon>
        <taxon>Apicomplexa</taxon>
        <taxon>Conoidasida</taxon>
        <taxon>Coccidia</taxon>
        <taxon>Eucoccidiorida</taxon>
        <taxon>Eimeriorina</taxon>
        <taxon>Cryptosporidiidae</taxon>
        <taxon>Cryptosporidium</taxon>
    </lineage>
</organism>
<dbReference type="Proteomes" id="UP000001460">
    <property type="component" value="Unassembled WGS sequence"/>
</dbReference>
<proteinExistence type="predicted"/>
<accession>B6ABJ0</accession>
<keyword evidence="2" id="KW-0732">Signal</keyword>
<evidence type="ECO:0000313" key="4">
    <source>
        <dbReference type="Proteomes" id="UP000001460"/>
    </source>
</evidence>
<reference evidence="3" key="1">
    <citation type="submission" date="2008-06" db="EMBL/GenBank/DDBJ databases">
        <authorList>
            <person name="Lorenzi H."/>
            <person name="Inman J."/>
            <person name="Miller J."/>
            <person name="Schobel S."/>
            <person name="Amedeo P."/>
            <person name="Caler E.V."/>
            <person name="da Silva J."/>
        </authorList>
    </citation>
    <scope>NUCLEOTIDE SEQUENCE [LARGE SCALE GENOMIC DNA]</scope>
    <source>
        <strain evidence="3">RN66</strain>
    </source>
</reference>
<gene>
    <name evidence="3" type="ORF">CMU_027520</name>
</gene>
<keyword evidence="4" id="KW-1185">Reference proteome</keyword>
<feature type="compositionally biased region" description="Low complexity" evidence="1">
    <location>
        <begin position="369"/>
        <end position="381"/>
    </location>
</feature>
<evidence type="ECO:0000313" key="3">
    <source>
        <dbReference type="EMBL" id="EEA05742.1"/>
    </source>
</evidence>
<feature type="region of interest" description="Disordered" evidence="1">
    <location>
        <begin position="369"/>
        <end position="388"/>
    </location>
</feature>
<dbReference type="GeneID" id="6994803"/>
<evidence type="ECO:0000256" key="2">
    <source>
        <dbReference type="SAM" id="SignalP"/>
    </source>
</evidence>
<sequence>MGIIRKLTLIGLVHLLLGTINATPTFENTAASDVDVVKSTSQISSRILSTHTNVNSNDQDTTFKQQEVNSDHEYAEKKSLYIPNLPKLGGISDKRYYSSLPFTRHGHCEKGTIYTIKSFDDLRRYKDELMCVMETGINIVVPPSGNSYGTVLDYLSDRSDADTEMINRIWNGKFSGAALCNKPINTLQPVFFGFNLVNGQFRFPSFWNITSLPPNCHMASSEHPDDSTTLILDYMTNFNEVCPPQMPLNRPFFSTSETSNVCAIVKLVGQTSDGGFILLGRGLSMPSFVSNFSPVGLFTFIFFGLITYDPAVYNLSSGGTITLPPVPYSFDYNLVGIDSSSKTFRSPYPLVLDKLVPFETKVFSYSEINSTDSSNSTSTTTRRPRNNHKIKYSTNITELIPKFRTTNQIRN</sequence>
<dbReference type="EMBL" id="DS989727">
    <property type="protein sequence ID" value="EEA05742.1"/>
    <property type="molecule type" value="Genomic_DNA"/>
</dbReference>
<feature type="chain" id="PRO_5002842173" evidence="2">
    <location>
        <begin position="23"/>
        <end position="411"/>
    </location>
</feature>
<feature type="signal peptide" evidence="2">
    <location>
        <begin position="1"/>
        <end position="22"/>
    </location>
</feature>
<dbReference type="OMA" id="ADTEMIN"/>